<keyword evidence="2" id="KW-1185">Reference proteome</keyword>
<evidence type="ECO:0000313" key="1">
    <source>
        <dbReference type="EMBL" id="GJS74635.1"/>
    </source>
</evidence>
<dbReference type="EMBL" id="BQNB010010245">
    <property type="protein sequence ID" value="GJS74635.1"/>
    <property type="molecule type" value="Genomic_DNA"/>
</dbReference>
<reference evidence="1" key="1">
    <citation type="journal article" date="2022" name="Int. J. Mol. Sci.">
        <title>Draft Genome of Tanacetum Coccineum: Genomic Comparison of Closely Related Tanacetum-Family Plants.</title>
        <authorList>
            <person name="Yamashiro T."/>
            <person name="Shiraishi A."/>
            <person name="Nakayama K."/>
            <person name="Satake H."/>
        </authorList>
    </citation>
    <scope>NUCLEOTIDE SEQUENCE</scope>
</reference>
<proteinExistence type="predicted"/>
<gene>
    <name evidence="1" type="ORF">Tco_0707476</name>
</gene>
<organism evidence="1 2">
    <name type="scientific">Tanacetum coccineum</name>
    <dbReference type="NCBI Taxonomy" id="301880"/>
    <lineage>
        <taxon>Eukaryota</taxon>
        <taxon>Viridiplantae</taxon>
        <taxon>Streptophyta</taxon>
        <taxon>Embryophyta</taxon>
        <taxon>Tracheophyta</taxon>
        <taxon>Spermatophyta</taxon>
        <taxon>Magnoliopsida</taxon>
        <taxon>eudicotyledons</taxon>
        <taxon>Gunneridae</taxon>
        <taxon>Pentapetalae</taxon>
        <taxon>asterids</taxon>
        <taxon>campanulids</taxon>
        <taxon>Asterales</taxon>
        <taxon>Asteraceae</taxon>
        <taxon>Asteroideae</taxon>
        <taxon>Anthemideae</taxon>
        <taxon>Anthemidinae</taxon>
        <taxon>Tanacetum</taxon>
    </lineage>
</organism>
<sequence length="78" mass="9496">MVRQTFDGVKRGLRRRRIGGPRWKIFKRLKEMMRRSGRCGENELNRLYVDGQRRRLLGRIDLVKIWKDLVDVMHDVKM</sequence>
<dbReference type="Proteomes" id="UP001151760">
    <property type="component" value="Unassembled WGS sequence"/>
</dbReference>
<protein>
    <submittedName>
        <fullName evidence="1">Uncharacterized protein</fullName>
    </submittedName>
</protein>
<comment type="caution">
    <text evidence="1">The sequence shown here is derived from an EMBL/GenBank/DDBJ whole genome shotgun (WGS) entry which is preliminary data.</text>
</comment>
<evidence type="ECO:0000313" key="2">
    <source>
        <dbReference type="Proteomes" id="UP001151760"/>
    </source>
</evidence>
<name>A0ABQ4YCF1_9ASTR</name>
<reference evidence="1" key="2">
    <citation type="submission" date="2022-01" db="EMBL/GenBank/DDBJ databases">
        <authorList>
            <person name="Yamashiro T."/>
            <person name="Shiraishi A."/>
            <person name="Satake H."/>
            <person name="Nakayama K."/>
        </authorList>
    </citation>
    <scope>NUCLEOTIDE SEQUENCE</scope>
</reference>
<accession>A0ABQ4YCF1</accession>